<dbReference type="PROSITE" id="PS50145">
    <property type="entry name" value="ZF_TRAF"/>
    <property type="match status" value="1"/>
</dbReference>
<feature type="zinc finger region" description="TRAF-type" evidence="5">
    <location>
        <begin position="58"/>
        <end position="100"/>
    </location>
</feature>
<dbReference type="CDD" id="cd22175">
    <property type="entry name" value="F-box_FBXO40"/>
    <property type="match status" value="1"/>
</dbReference>
<keyword evidence="2 5" id="KW-0863">Zinc-finger</keyword>
<evidence type="ECO:0000259" key="7">
    <source>
        <dbReference type="PROSITE" id="PS50145"/>
    </source>
</evidence>
<dbReference type="Ensembl" id="ENSLACT00000002653.1">
    <property type="protein sequence ID" value="ENSLACP00000002632.1"/>
    <property type="gene ID" value="ENSLACG00000002354.1"/>
</dbReference>
<keyword evidence="3" id="KW-0833">Ubl conjugation pathway</keyword>
<protein>
    <submittedName>
        <fullName evidence="9">F-box protein 40</fullName>
    </submittedName>
</protein>
<evidence type="ECO:0000259" key="8">
    <source>
        <dbReference type="PROSITE" id="PS50181"/>
    </source>
</evidence>
<reference evidence="9" key="2">
    <citation type="submission" date="2025-08" db="UniProtKB">
        <authorList>
            <consortium name="Ensembl"/>
        </authorList>
    </citation>
    <scope>IDENTIFICATION</scope>
</reference>
<dbReference type="EMBL" id="AFYH01186942">
    <property type="status" value="NOT_ANNOTATED_CDS"/>
    <property type="molecule type" value="Genomic_DNA"/>
</dbReference>
<dbReference type="FunCoup" id="H2ZZ11">
    <property type="interactions" value="77"/>
</dbReference>
<accession>H2ZZ11</accession>
<reference evidence="10" key="1">
    <citation type="submission" date="2011-08" db="EMBL/GenBank/DDBJ databases">
        <title>The draft genome of Latimeria chalumnae.</title>
        <authorList>
            <person name="Di Palma F."/>
            <person name="Alfoldi J."/>
            <person name="Johnson J."/>
            <person name="Berlin A."/>
            <person name="Gnerre S."/>
            <person name="Jaffe D."/>
            <person name="MacCallum I."/>
            <person name="Young S."/>
            <person name="Walker B.J."/>
            <person name="Lander E."/>
            <person name="Lindblad-Toh K."/>
        </authorList>
    </citation>
    <scope>NUCLEOTIDE SEQUENCE [LARGE SCALE GENOMIC DNA]</scope>
    <source>
        <strain evidence="10">Wild caught</strain>
    </source>
</reference>
<keyword evidence="10" id="KW-1185">Reference proteome</keyword>
<dbReference type="PROSITE" id="PS50181">
    <property type="entry name" value="FBOX"/>
    <property type="match status" value="1"/>
</dbReference>
<organism evidence="9 10">
    <name type="scientific">Latimeria chalumnae</name>
    <name type="common">Coelacanth</name>
    <dbReference type="NCBI Taxonomy" id="7897"/>
    <lineage>
        <taxon>Eukaryota</taxon>
        <taxon>Metazoa</taxon>
        <taxon>Chordata</taxon>
        <taxon>Craniata</taxon>
        <taxon>Vertebrata</taxon>
        <taxon>Euteleostomi</taxon>
        <taxon>Coelacanthiformes</taxon>
        <taxon>Coelacanthidae</taxon>
        <taxon>Latimeria</taxon>
    </lineage>
</organism>
<dbReference type="GO" id="GO:0061630">
    <property type="term" value="F:ubiquitin protein ligase activity"/>
    <property type="evidence" value="ECO:0007669"/>
    <property type="project" value="InterPro"/>
</dbReference>
<dbReference type="InterPro" id="IPR031890">
    <property type="entry name" value="Fbxo30/Fbxo40"/>
</dbReference>
<evidence type="ECO:0000256" key="1">
    <source>
        <dbReference type="ARBA" id="ARBA00022723"/>
    </source>
</evidence>
<feature type="domain" description="F-box" evidence="8">
    <location>
        <begin position="567"/>
        <end position="621"/>
    </location>
</feature>
<evidence type="ECO:0000256" key="6">
    <source>
        <dbReference type="SAM" id="MobiDB-lite"/>
    </source>
</evidence>
<dbReference type="SUPFAM" id="SSF49599">
    <property type="entry name" value="TRAF domain-like"/>
    <property type="match status" value="1"/>
</dbReference>
<dbReference type="EMBL" id="AFYH01186943">
    <property type="status" value="NOT_ANNOTATED_CDS"/>
    <property type="molecule type" value="Genomic_DNA"/>
</dbReference>
<dbReference type="PANTHER" id="PTHR15933">
    <property type="entry name" value="PROTEIN CBG16327"/>
    <property type="match status" value="1"/>
</dbReference>
<gene>
    <name evidence="9" type="primary">FBXO40</name>
</gene>
<dbReference type="InterPro" id="IPR001293">
    <property type="entry name" value="Znf_TRAF"/>
</dbReference>
<dbReference type="Proteomes" id="UP000008672">
    <property type="component" value="Unassembled WGS sequence"/>
</dbReference>
<dbReference type="GO" id="GO:0005737">
    <property type="term" value="C:cytoplasm"/>
    <property type="evidence" value="ECO:0007669"/>
    <property type="project" value="TreeGrafter"/>
</dbReference>
<feature type="domain" description="TRAF-type" evidence="7">
    <location>
        <begin position="58"/>
        <end position="100"/>
    </location>
</feature>
<name>H2ZZ11_LATCH</name>
<dbReference type="STRING" id="7897.ENSLACP00000002632"/>
<dbReference type="InParanoid" id="H2ZZ11"/>
<sequence length="700" mass="80030">LYWFKVRARKSPPGQHRHCEKCLNRHCRMPIEPTVSCVMINCHSHCGAIFHLCKEEEHRLLCPLERVPCLNSGYGCPFDMPRFKLARHLTTCPASVVCCSMDWNRWPITESDAVLYENVIKQPGSEDSLELSLALRDQKILFESLKLEELFPELIDQSEDNEITGGEVEAEGAVGGFAILPEEGRRISEADNGEMLVGLTQFEREALAKDKDVVDLSRYQVWEGIFSKELSSCLQTAENVEKGSKEATSSRKGGQEVPVGKDKIEEEPPVEEPPNQKAVEKTGFAPWQEGVLERLRKDEDVMGYNMYLVHHGSMLIRFGQMAACTPKEKDFVYGNLEAQELKTVCTYKVPISYSAKRTCKTGSFSSMKKKEVKAVDTSDLGVTMEDIPKWDVVRTTLLCALERELKGHIVSEAKFIDGLCVDYGTQTYSFELAPFKPNAVLADLMADGEPCLHLLLQSECVTRRHNKRNSAFTFTCQHFFRRDEYSSHFKNIHAEIQSGLSGWFEQRCPLSYLGCTYIQSRFRPSGQKAKVIYSQHLNTFSIKPQISPLLYQGIEPNIVKRKRGKSMDSLSRLPFEILRHIASFLDSFSLSQLAQVSELMRNVCSTLLQERGMVSLLWEKKKYSHGGTSWRARKKIWQFSNLFSTVDRWEFEDVPPMSEHLKTCPFYISEYRKDPVPLTSMCGPRERARENLLSMIRRRK</sequence>
<dbReference type="GO" id="GO:0008270">
    <property type="term" value="F:zinc ion binding"/>
    <property type="evidence" value="ECO:0007669"/>
    <property type="project" value="UniProtKB-KW"/>
</dbReference>
<dbReference type="Pfam" id="PF15965">
    <property type="entry name" value="zf-TRAF_2"/>
    <property type="match status" value="1"/>
</dbReference>
<dbReference type="Gene3D" id="3.30.40.150">
    <property type="entry name" value="TRAF-like zinc-finger, N-terminal subdomain"/>
    <property type="match status" value="1"/>
</dbReference>
<dbReference type="Gene3D" id="1.20.1280.50">
    <property type="match status" value="1"/>
</dbReference>
<dbReference type="eggNOG" id="ENOG502QVHX">
    <property type="taxonomic scope" value="Eukaryota"/>
</dbReference>
<dbReference type="PANTHER" id="PTHR15933:SF1">
    <property type="entry name" value="F-BOX ONLY PROTEIN 40"/>
    <property type="match status" value="1"/>
</dbReference>
<dbReference type="EMBL" id="AFYH01186941">
    <property type="status" value="NOT_ANNOTATED_CDS"/>
    <property type="molecule type" value="Genomic_DNA"/>
</dbReference>
<proteinExistence type="predicted"/>
<dbReference type="GeneTree" id="ENSGT00950000183204"/>
<feature type="region of interest" description="Disordered" evidence="6">
    <location>
        <begin position="241"/>
        <end position="277"/>
    </location>
</feature>
<dbReference type="InterPro" id="IPR043013">
    <property type="entry name" value="Znf_TRAF_N"/>
</dbReference>
<evidence type="ECO:0000256" key="4">
    <source>
        <dbReference type="ARBA" id="ARBA00022833"/>
    </source>
</evidence>
<evidence type="ECO:0000256" key="5">
    <source>
        <dbReference type="PROSITE-ProRule" id="PRU00207"/>
    </source>
</evidence>
<keyword evidence="1 5" id="KW-0479">Metal-binding</keyword>
<dbReference type="Bgee" id="ENSLACG00000002354">
    <property type="expression patterns" value="Expressed in post-anal tail muscle and 3 other cell types or tissues"/>
</dbReference>
<dbReference type="Pfam" id="PF15966">
    <property type="entry name" value="F-box_4"/>
    <property type="match status" value="1"/>
</dbReference>
<dbReference type="HOGENOM" id="CLU_013357_0_0_1"/>
<evidence type="ECO:0000256" key="2">
    <source>
        <dbReference type="ARBA" id="ARBA00022771"/>
    </source>
</evidence>
<dbReference type="InterPro" id="IPR001810">
    <property type="entry name" value="F-box_dom"/>
</dbReference>
<dbReference type="AlphaFoldDB" id="H2ZZ11"/>
<dbReference type="InterPro" id="IPR036047">
    <property type="entry name" value="F-box-like_dom_sf"/>
</dbReference>
<evidence type="ECO:0000256" key="3">
    <source>
        <dbReference type="ARBA" id="ARBA00022786"/>
    </source>
</evidence>
<reference evidence="9" key="3">
    <citation type="submission" date="2025-09" db="UniProtKB">
        <authorList>
            <consortium name="Ensembl"/>
        </authorList>
    </citation>
    <scope>IDENTIFICATION</scope>
</reference>
<dbReference type="OMA" id="RKKIWQF"/>
<evidence type="ECO:0000313" key="10">
    <source>
        <dbReference type="Proteomes" id="UP000008672"/>
    </source>
</evidence>
<keyword evidence="4 5" id="KW-0862">Zinc</keyword>
<evidence type="ECO:0000313" key="9">
    <source>
        <dbReference type="Ensembl" id="ENSLACP00000002632.1"/>
    </source>
</evidence>
<dbReference type="SUPFAM" id="SSF81383">
    <property type="entry name" value="F-box domain"/>
    <property type="match status" value="1"/>
</dbReference>